<dbReference type="SUPFAM" id="SSF88946">
    <property type="entry name" value="Sigma2 domain of RNA polymerase sigma factors"/>
    <property type="match status" value="1"/>
</dbReference>
<dbReference type="SUPFAM" id="SSF88659">
    <property type="entry name" value="Sigma3 and sigma4 domains of RNA polymerase sigma factors"/>
    <property type="match status" value="1"/>
</dbReference>
<gene>
    <name evidence="7" type="ORF">M472_09635</name>
</gene>
<protein>
    <recommendedName>
        <fullName evidence="9">RNA polymerase sigma-70 factor</fullName>
    </recommendedName>
</protein>
<dbReference type="CDD" id="cd06171">
    <property type="entry name" value="Sigma70_r4"/>
    <property type="match status" value="1"/>
</dbReference>
<comment type="caution">
    <text evidence="7">The sequence shown here is derived from an EMBL/GenBank/DDBJ whole genome shotgun (WGS) entry which is preliminary data.</text>
</comment>
<dbReference type="InterPro" id="IPR036388">
    <property type="entry name" value="WH-like_DNA-bd_sf"/>
</dbReference>
<dbReference type="InterPro" id="IPR013325">
    <property type="entry name" value="RNA_pol_sigma_r2"/>
</dbReference>
<accession>U2HBD3</accession>
<dbReference type="Gene3D" id="1.10.10.10">
    <property type="entry name" value="Winged helix-like DNA-binding domain superfamily/Winged helix DNA-binding domain"/>
    <property type="match status" value="1"/>
</dbReference>
<dbReference type="InterPro" id="IPR014284">
    <property type="entry name" value="RNA_pol_sigma-70_dom"/>
</dbReference>
<name>U2HBD3_9SPHI</name>
<dbReference type="InterPro" id="IPR007627">
    <property type="entry name" value="RNA_pol_sigma70_r2"/>
</dbReference>
<proteinExistence type="inferred from homology"/>
<comment type="similarity">
    <text evidence="1">Belongs to the sigma-70 factor family. ECF subfamily.</text>
</comment>
<dbReference type="PANTHER" id="PTHR43133:SF46">
    <property type="entry name" value="RNA POLYMERASE SIGMA-70 FACTOR ECF SUBFAMILY"/>
    <property type="match status" value="1"/>
</dbReference>
<dbReference type="PANTHER" id="PTHR43133">
    <property type="entry name" value="RNA POLYMERASE ECF-TYPE SIGMA FACTO"/>
    <property type="match status" value="1"/>
</dbReference>
<evidence type="ECO:0000313" key="7">
    <source>
        <dbReference type="EMBL" id="ERJ59031.1"/>
    </source>
</evidence>
<dbReference type="Pfam" id="PF04542">
    <property type="entry name" value="Sigma70_r2"/>
    <property type="match status" value="1"/>
</dbReference>
<evidence type="ECO:0000259" key="6">
    <source>
        <dbReference type="Pfam" id="PF08281"/>
    </source>
</evidence>
<dbReference type="NCBIfam" id="TIGR02937">
    <property type="entry name" value="sigma70-ECF"/>
    <property type="match status" value="1"/>
</dbReference>
<dbReference type="GO" id="GO:0006352">
    <property type="term" value="P:DNA-templated transcription initiation"/>
    <property type="evidence" value="ECO:0007669"/>
    <property type="project" value="InterPro"/>
</dbReference>
<dbReference type="Pfam" id="PF08281">
    <property type="entry name" value="Sigma70_r4_2"/>
    <property type="match status" value="1"/>
</dbReference>
<keyword evidence="2" id="KW-0805">Transcription regulation</keyword>
<dbReference type="RefSeq" id="WP_021070524.1">
    <property type="nucleotide sequence ID" value="NZ_ATDL01000015.1"/>
</dbReference>
<evidence type="ECO:0000256" key="4">
    <source>
        <dbReference type="ARBA" id="ARBA00023163"/>
    </source>
</evidence>
<dbReference type="InterPro" id="IPR039425">
    <property type="entry name" value="RNA_pol_sigma-70-like"/>
</dbReference>
<evidence type="ECO:0000313" key="8">
    <source>
        <dbReference type="Proteomes" id="UP000016584"/>
    </source>
</evidence>
<keyword evidence="3" id="KW-0731">Sigma factor</keyword>
<dbReference type="STRING" id="1346330.M472_09635"/>
<dbReference type="AlphaFoldDB" id="U2HBD3"/>
<feature type="domain" description="RNA polymerase sigma factor 70 region 4 type 2" evidence="6">
    <location>
        <begin position="118"/>
        <end position="170"/>
    </location>
</feature>
<evidence type="ECO:0000256" key="3">
    <source>
        <dbReference type="ARBA" id="ARBA00023082"/>
    </source>
</evidence>
<keyword evidence="4" id="KW-0804">Transcription</keyword>
<organism evidence="7 8">
    <name type="scientific">Sphingobacterium paucimobilis HER1398</name>
    <dbReference type="NCBI Taxonomy" id="1346330"/>
    <lineage>
        <taxon>Bacteria</taxon>
        <taxon>Pseudomonadati</taxon>
        <taxon>Bacteroidota</taxon>
        <taxon>Sphingobacteriia</taxon>
        <taxon>Sphingobacteriales</taxon>
        <taxon>Sphingobacteriaceae</taxon>
        <taxon>Sphingobacterium</taxon>
    </lineage>
</organism>
<evidence type="ECO:0000256" key="2">
    <source>
        <dbReference type="ARBA" id="ARBA00023015"/>
    </source>
</evidence>
<reference evidence="7 8" key="1">
    <citation type="journal article" date="2013" name="Genome Announc.">
        <title>The Draft Genome Sequence of Sphingomonas paucimobilis Strain HER1398 (Proteobacteria), Host to the Giant PAU Phage, Indicates That It Is a Member of the Genus Sphingobacterium (Bacteroidetes).</title>
        <authorList>
            <person name="White R.A.III."/>
            <person name="Suttle C.A."/>
        </authorList>
    </citation>
    <scope>NUCLEOTIDE SEQUENCE [LARGE SCALE GENOMIC DNA]</scope>
    <source>
        <strain evidence="7 8">HER1398</strain>
    </source>
</reference>
<dbReference type="GO" id="GO:0003677">
    <property type="term" value="F:DNA binding"/>
    <property type="evidence" value="ECO:0007669"/>
    <property type="project" value="InterPro"/>
</dbReference>
<dbReference type="EMBL" id="ATDL01000015">
    <property type="protein sequence ID" value="ERJ59031.1"/>
    <property type="molecule type" value="Genomic_DNA"/>
</dbReference>
<dbReference type="eggNOG" id="COG1595">
    <property type="taxonomic scope" value="Bacteria"/>
</dbReference>
<keyword evidence="8" id="KW-1185">Reference proteome</keyword>
<dbReference type="InterPro" id="IPR013249">
    <property type="entry name" value="RNA_pol_sigma70_r4_t2"/>
</dbReference>
<dbReference type="PATRIC" id="fig|1346330.5.peg.2362"/>
<sequence>MQHTEKSILESIKMKDKKGLESLFRQFYRPLVMYAGQYLDRLDEAEDLVQEVFVRLWERESLQNVDSKLYSYLYTSVRNACLNRLESLKAVKQYALDELTDIAEEQPFDEGAWATYIQKVHDEIDKLPERTQMIFRAIVIDKRKYKDVAQEMEISTNTIKTSLSRAFARLRTIFKDDDMALFMLFCICTRILK</sequence>
<feature type="domain" description="RNA polymerase sigma-70 region 2" evidence="5">
    <location>
        <begin position="23"/>
        <end position="88"/>
    </location>
</feature>
<dbReference type="Proteomes" id="UP000016584">
    <property type="component" value="Unassembled WGS sequence"/>
</dbReference>
<dbReference type="Gene3D" id="1.10.1740.10">
    <property type="match status" value="1"/>
</dbReference>
<dbReference type="GO" id="GO:0016987">
    <property type="term" value="F:sigma factor activity"/>
    <property type="evidence" value="ECO:0007669"/>
    <property type="project" value="UniProtKB-KW"/>
</dbReference>
<evidence type="ECO:0000259" key="5">
    <source>
        <dbReference type="Pfam" id="PF04542"/>
    </source>
</evidence>
<dbReference type="InterPro" id="IPR013324">
    <property type="entry name" value="RNA_pol_sigma_r3/r4-like"/>
</dbReference>
<evidence type="ECO:0000256" key="1">
    <source>
        <dbReference type="ARBA" id="ARBA00010641"/>
    </source>
</evidence>
<evidence type="ECO:0008006" key="9">
    <source>
        <dbReference type="Google" id="ProtNLM"/>
    </source>
</evidence>